<dbReference type="KEGG" id="sesp:BN6_06860"/>
<evidence type="ECO:0000313" key="2">
    <source>
        <dbReference type="Proteomes" id="UP000006281"/>
    </source>
</evidence>
<reference evidence="1 2" key="1">
    <citation type="journal article" date="2012" name="BMC Genomics">
        <title>Complete genome sequence of Saccharothrix espanaensis DSM 44229T and comparison to the other completely sequenced Pseudonocardiaceae.</title>
        <authorList>
            <person name="Strobel T."/>
            <person name="Al-Dilaimi A."/>
            <person name="Blom J."/>
            <person name="Gessner A."/>
            <person name="Kalinowski J."/>
            <person name="Luzhetska M."/>
            <person name="Puhler A."/>
            <person name="Szczepanowski R."/>
            <person name="Bechthold A."/>
            <person name="Ruckert C."/>
        </authorList>
    </citation>
    <scope>NUCLEOTIDE SEQUENCE [LARGE SCALE GENOMIC DNA]</scope>
    <source>
        <strain evidence="2">ATCC 51144 / DSM 44229 / JCM 9112 / NBRC 15066 / NRRL 15764</strain>
    </source>
</reference>
<dbReference type="RefSeq" id="WP_015098128.1">
    <property type="nucleotide sequence ID" value="NC_019673.1"/>
</dbReference>
<sequence length="99" mass="10736">MHETAEDLKWLQRLLDDSYAVAGRHLRSVVTPERRLGAAGVVAELGAMRVMALATTTAAGEPRVGPVDGLFFRGRLHFGSGADSLRFRHIRARRPGTAG</sequence>
<organism evidence="1 2">
    <name type="scientific">Saccharothrix espanaensis (strain ATCC 51144 / DSM 44229 / JCM 9112 / NBRC 15066 / NRRL 15764)</name>
    <dbReference type="NCBI Taxonomy" id="1179773"/>
    <lineage>
        <taxon>Bacteria</taxon>
        <taxon>Bacillati</taxon>
        <taxon>Actinomycetota</taxon>
        <taxon>Actinomycetes</taxon>
        <taxon>Pseudonocardiales</taxon>
        <taxon>Pseudonocardiaceae</taxon>
        <taxon>Saccharothrix</taxon>
    </lineage>
</organism>
<proteinExistence type="predicted"/>
<dbReference type="STRING" id="1179773.BN6_06860"/>
<accession>K0JT57</accession>
<dbReference type="SUPFAM" id="SSF50475">
    <property type="entry name" value="FMN-binding split barrel"/>
    <property type="match status" value="1"/>
</dbReference>
<gene>
    <name evidence="1" type="ordered locus">BN6_06860</name>
</gene>
<dbReference type="InterPro" id="IPR012349">
    <property type="entry name" value="Split_barrel_FMN-bd"/>
</dbReference>
<dbReference type="Proteomes" id="UP000006281">
    <property type="component" value="Chromosome"/>
</dbReference>
<dbReference type="eggNOG" id="COG3871">
    <property type="taxonomic scope" value="Bacteria"/>
</dbReference>
<dbReference type="EMBL" id="HE804045">
    <property type="protein sequence ID" value="CCH28014.1"/>
    <property type="molecule type" value="Genomic_DNA"/>
</dbReference>
<evidence type="ECO:0000313" key="1">
    <source>
        <dbReference type="EMBL" id="CCH28014.1"/>
    </source>
</evidence>
<name>K0JT57_SACES</name>
<dbReference type="Gene3D" id="2.30.110.10">
    <property type="entry name" value="Electron Transport, Fmn-binding Protein, Chain A"/>
    <property type="match status" value="1"/>
</dbReference>
<dbReference type="AlphaFoldDB" id="K0JT57"/>
<dbReference type="PATRIC" id="fig|1179773.3.peg.689"/>
<keyword evidence="2" id="KW-1185">Reference proteome</keyword>
<protein>
    <submittedName>
        <fullName evidence="1">Uncharacterized protein</fullName>
    </submittedName>
</protein>
<dbReference type="HOGENOM" id="CLU_2318432_0_0_11"/>